<feature type="compositionally biased region" description="Basic residues" evidence="1">
    <location>
        <begin position="589"/>
        <end position="598"/>
    </location>
</feature>
<feature type="region of interest" description="Disordered" evidence="1">
    <location>
        <begin position="1"/>
        <end position="23"/>
    </location>
</feature>
<protein>
    <submittedName>
        <fullName evidence="2">Uncharacterized protein</fullName>
    </submittedName>
</protein>
<reference evidence="2 3" key="1">
    <citation type="submission" date="2014-02" db="EMBL/GenBank/DDBJ databases">
        <title>The genome sequence of Colletotrichum salicis CBS 607.94.</title>
        <authorList>
            <person name="Baroncelli R."/>
            <person name="Thon M.R."/>
        </authorList>
    </citation>
    <scope>NUCLEOTIDE SEQUENCE [LARGE SCALE GENOMIC DNA]</scope>
    <source>
        <strain evidence="2 3">CBS 607.94</strain>
    </source>
</reference>
<feature type="region of interest" description="Disordered" evidence="1">
    <location>
        <begin position="589"/>
        <end position="616"/>
    </location>
</feature>
<dbReference type="Proteomes" id="UP000070121">
    <property type="component" value="Unassembled WGS sequence"/>
</dbReference>
<evidence type="ECO:0000313" key="2">
    <source>
        <dbReference type="EMBL" id="KXH53461.1"/>
    </source>
</evidence>
<feature type="region of interest" description="Disordered" evidence="1">
    <location>
        <begin position="462"/>
        <end position="487"/>
    </location>
</feature>
<keyword evidence="3" id="KW-1185">Reference proteome</keyword>
<organism evidence="2 3">
    <name type="scientific">Colletotrichum salicis</name>
    <dbReference type="NCBI Taxonomy" id="1209931"/>
    <lineage>
        <taxon>Eukaryota</taxon>
        <taxon>Fungi</taxon>
        <taxon>Dikarya</taxon>
        <taxon>Ascomycota</taxon>
        <taxon>Pezizomycotina</taxon>
        <taxon>Sordariomycetes</taxon>
        <taxon>Hypocreomycetidae</taxon>
        <taxon>Glomerellales</taxon>
        <taxon>Glomerellaceae</taxon>
        <taxon>Colletotrichum</taxon>
        <taxon>Colletotrichum acutatum species complex</taxon>
    </lineage>
</organism>
<proteinExistence type="predicted"/>
<sequence length="616" mass="69463">MARKRRRIKEGDDTEEIGQDGVDAVTTAGTAAAVKKEQDSGLPEPIQLVSTPEEDLRKVVVFNDPGNSIIVTLLKRCHRRYKFDKPLTDDSYYVGIDANNFTPEFARSLSMSAFKNNTYDLVARIGASSAVASVVVPPVDMLLPCQLIFLKHLSKGEDSGEKFRDVSEDERAEYKTQQQDAFVKCHACPVLVASGEVHPDYGVIYDTREGRWRHFRMMMPKVEGKQVSKSLMDEINTFLGKYDQDIVSPNFALGVKKPMKPIPLGSPAQMILYGPHYSRIHEELKLSAYFHIFRAVDHFYGNDKKLNVFEINDKDIDTELVFNYIDEMGIRKEDWLEIVPPSWEGSQLVMPFNQGHRAPPSPELTALLMMPDIYTLGFAGYTNVPQHERGSTIRETVIHGLFVPKHIQSNPDLWRPVADEEIGLEAKEPYQDQLDHQIWSAPKMSVRSPWPEMATTDACLRPDMTRSCGTQTSPEPEAGPSTSHDKNIHDATKYYKAFIKKIRQGQNAGFIDKSVTLGPDGRLTWPGSGNEAGTLRKLPDEINVQRLIAEYDAADADRISERGRRILQRLFDADLADAKHVAKCARKLKSHQYRRRPPGRNPGARSLRKLSRSDAG</sequence>
<dbReference type="OrthoDB" id="4832458at2759"/>
<dbReference type="EMBL" id="JFFI01001837">
    <property type="protein sequence ID" value="KXH53461.1"/>
    <property type="molecule type" value="Genomic_DNA"/>
</dbReference>
<accession>A0A135TZ92</accession>
<gene>
    <name evidence="2" type="ORF">CSAL01_10125</name>
</gene>
<evidence type="ECO:0000256" key="1">
    <source>
        <dbReference type="SAM" id="MobiDB-lite"/>
    </source>
</evidence>
<dbReference type="AlphaFoldDB" id="A0A135TZ92"/>
<name>A0A135TZ92_9PEZI</name>
<evidence type="ECO:0000313" key="3">
    <source>
        <dbReference type="Proteomes" id="UP000070121"/>
    </source>
</evidence>
<comment type="caution">
    <text evidence="2">The sequence shown here is derived from an EMBL/GenBank/DDBJ whole genome shotgun (WGS) entry which is preliminary data.</text>
</comment>